<reference evidence="2" key="1">
    <citation type="submission" date="2023-03" db="EMBL/GenBank/DDBJ databases">
        <title>Massive genome expansion in bonnet fungi (Mycena s.s.) driven by repeated elements and novel gene families across ecological guilds.</title>
        <authorList>
            <consortium name="Lawrence Berkeley National Laboratory"/>
            <person name="Harder C.B."/>
            <person name="Miyauchi S."/>
            <person name="Viragh M."/>
            <person name="Kuo A."/>
            <person name="Thoen E."/>
            <person name="Andreopoulos B."/>
            <person name="Lu D."/>
            <person name="Skrede I."/>
            <person name="Drula E."/>
            <person name="Henrissat B."/>
            <person name="Morin E."/>
            <person name="Kohler A."/>
            <person name="Barry K."/>
            <person name="LaButti K."/>
            <person name="Morin E."/>
            <person name="Salamov A."/>
            <person name="Lipzen A."/>
            <person name="Mereny Z."/>
            <person name="Hegedus B."/>
            <person name="Baldrian P."/>
            <person name="Stursova M."/>
            <person name="Weitz H."/>
            <person name="Taylor A."/>
            <person name="Grigoriev I.V."/>
            <person name="Nagy L.G."/>
            <person name="Martin F."/>
            <person name="Kauserud H."/>
        </authorList>
    </citation>
    <scope>NUCLEOTIDE SEQUENCE</scope>
    <source>
        <strain evidence="2">CBHHK188m</strain>
    </source>
</reference>
<dbReference type="InterPro" id="IPR008030">
    <property type="entry name" value="NmrA-like"/>
</dbReference>
<dbReference type="Pfam" id="PF05368">
    <property type="entry name" value="NmrA"/>
    <property type="match status" value="1"/>
</dbReference>
<evidence type="ECO:0000313" key="2">
    <source>
        <dbReference type="EMBL" id="KAJ7750731.1"/>
    </source>
</evidence>
<accession>A0AAD7IWF6</accession>
<dbReference type="SUPFAM" id="SSF51735">
    <property type="entry name" value="NAD(P)-binding Rossmann-fold domains"/>
    <property type="match status" value="1"/>
</dbReference>
<dbReference type="Proteomes" id="UP001215280">
    <property type="component" value="Unassembled WGS sequence"/>
</dbReference>
<gene>
    <name evidence="2" type="ORF">DFH07DRAFT_961326</name>
</gene>
<dbReference type="Gene3D" id="3.40.50.720">
    <property type="entry name" value="NAD(P)-binding Rossmann-like Domain"/>
    <property type="match status" value="1"/>
</dbReference>
<evidence type="ECO:0000313" key="3">
    <source>
        <dbReference type="Proteomes" id="UP001215280"/>
    </source>
</evidence>
<dbReference type="InterPro" id="IPR036291">
    <property type="entry name" value="NAD(P)-bd_dom_sf"/>
</dbReference>
<keyword evidence="3" id="KW-1185">Reference proteome</keyword>
<dbReference type="AlphaFoldDB" id="A0AAD7IWF6"/>
<feature type="domain" description="NmrA-like" evidence="1">
    <location>
        <begin position="14"/>
        <end position="114"/>
    </location>
</feature>
<protein>
    <recommendedName>
        <fullName evidence="1">NmrA-like domain-containing protein</fullName>
    </recommendedName>
</protein>
<evidence type="ECO:0000259" key="1">
    <source>
        <dbReference type="Pfam" id="PF05368"/>
    </source>
</evidence>
<organism evidence="2 3">
    <name type="scientific">Mycena maculata</name>
    <dbReference type="NCBI Taxonomy" id="230809"/>
    <lineage>
        <taxon>Eukaryota</taxon>
        <taxon>Fungi</taxon>
        <taxon>Dikarya</taxon>
        <taxon>Basidiomycota</taxon>
        <taxon>Agaricomycotina</taxon>
        <taxon>Agaricomycetes</taxon>
        <taxon>Agaricomycetidae</taxon>
        <taxon>Agaricales</taxon>
        <taxon>Marasmiineae</taxon>
        <taxon>Mycenaceae</taxon>
        <taxon>Mycena</taxon>
    </lineage>
</organism>
<sequence>MFACRSSPQGPLKLGSAVFNALLTDRTFVPRAITRTCDDEAAQKLRGRGVEVVNVGSFDKASLANALRIRGSEAVVAVSMLPFKGGNEFPNEALQGKNMVEVATQVGVKLFIFSISELPGSKYETALFYKRACEDPKSSDPTNASLPLSNLLEDYWTNGFRRKTPTAFDFVIVNHSATDVVISTWVDHAATLTLLENYAAPDPSNGLRIEYSPHTEYTGLLRRWCRPPSSWRWEASSAPRASFWRPK</sequence>
<comment type="caution">
    <text evidence="2">The sequence shown here is derived from an EMBL/GenBank/DDBJ whole genome shotgun (WGS) entry which is preliminary data.</text>
</comment>
<proteinExistence type="predicted"/>
<dbReference type="EMBL" id="JARJLG010000081">
    <property type="protein sequence ID" value="KAJ7750731.1"/>
    <property type="molecule type" value="Genomic_DNA"/>
</dbReference>
<name>A0AAD7IWF6_9AGAR</name>